<dbReference type="Proteomes" id="UP000324065">
    <property type="component" value="Unassembled WGS sequence"/>
</dbReference>
<evidence type="ECO:0000313" key="1">
    <source>
        <dbReference type="EMBL" id="KAA5607169.1"/>
    </source>
</evidence>
<dbReference type="EMBL" id="VWPJ01000002">
    <property type="protein sequence ID" value="KAA5607169.1"/>
    <property type="molecule type" value="Genomic_DNA"/>
</dbReference>
<dbReference type="PANTHER" id="PTHR32432">
    <property type="entry name" value="CELL DIVISION PROTEIN FTSA-RELATED"/>
    <property type="match status" value="1"/>
</dbReference>
<reference evidence="1 2" key="1">
    <citation type="submission" date="2019-09" db="EMBL/GenBank/DDBJ databases">
        <title>Genome sequence of Roseospira marina, one of the more divergent members of the non-sulfur purple photosynthetic bacterial family, the Rhodospirillaceae.</title>
        <authorList>
            <person name="Meyer T."/>
            <person name="Kyndt J."/>
        </authorList>
    </citation>
    <scope>NUCLEOTIDE SEQUENCE [LARGE SCALE GENOMIC DNA]</scope>
    <source>
        <strain evidence="1 2">DSM 15113</strain>
    </source>
</reference>
<protein>
    <submittedName>
        <fullName evidence="1">Ethanolamine utilization protein EutJ</fullName>
    </submittedName>
</protein>
<keyword evidence="2" id="KW-1185">Reference proteome</keyword>
<dbReference type="InterPro" id="IPR050696">
    <property type="entry name" value="FtsA/MreB"/>
</dbReference>
<dbReference type="InterPro" id="IPR043129">
    <property type="entry name" value="ATPase_NBD"/>
</dbReference>
<proteinExistence type="predicted"/>
<dbReference type="AlphaFoldDB" id="A0A5M6IHB9"/>
<accession>A0A5M6IHB9</accession>
<comment type="caution">
    <text evidence="1">The sequence shown here is derived from an EMBL/GenBank/DDBJ whole genome shotgun (WGS) entry which is preliminary data.</text>
</comment>
<dbReference type="InterPro" id="IPR005883">
    <property type="entry name" value="PilM"/>
</dbReference>
<dbReference type="PANTHER" id="PTHR32432:SF3">
    <property type="entry name" value="ETHANOLAMINE UTILIZATION PROTEIN EUTJ"/>
    <property type="match status" value="1"/>
</dbReference>
<dbReference type="NCBIfam" id="TIGR02529">
    <property type="entry name" value="EutJ"/>
    <property type="match status" value="1"/>
</dbReference>
<evidence type="ECO:0000313" key="2">
    <source>
        <dbReference type="Proteomes" id="UP000324065"/>
    </source>
</evidence>
<organism evidence="1 2">
    <name type="scientific">Roseospira marina</name>
    <dbReference type="NCBI Taxonomy" id="140057"/>
    <lineage>
        <taxon>Bacteria</taxon>
        <taxon>Pseudomonadati</taxon>
        <taxon>Pseudomonadota</taxon>
        <taxon>Alphaproteobacteria</taxon>
        <taxon>Rhodospirillales</taxon>
        <taxon>Rhodospirillaceae</taxon>
        <taxon>Roseospira</taxon>
    </lineage>
</organism>
<gene>
    <name evidence="1" type="primary">eutJ</name>
    <name evidence="1" type="ORF">F1188_03925</name>
</gene>
<dbReference type="SUPFAM" id="SSF53067">
    <property type="entry name" value="Actin-like ATPase domain"/>
    <property type="match status" value="1"/>
</dbReference>
<dbReference type="OrthoDB" id="306538at2"/>
<dbReference type="NCBIfam" id="NF011660">
    <property type="entry name" value="PRK15080.1"/>
    <property type="match status" value="1"/>
</dbReference>
<sequence length="284" mass="29671">MYDAETADRTLETFARLIRDEVCTPVEERAEGPLKVGVDLGTANIVLAVVDAANQPVTGATYRSTVVRDGIVVDYMGAVNAVRHLKATVEERLGCTLTQAGTAIPPGIATGNIKAIANVVEAADFDVVEVIDEPSAATRLLGVRDGAVVDVGGGTTGISVVKDGTVVFTDDEATGGTHMSLVLAGAYGVTFEEAEVLKLDPAKARDVFPVVRPVVEKMAAIVARFLEGYDVDTVYVVGGACTFDAFEGVFQKQIGRTIIKPPHPLLVTPLGIALYGTPGEGGRS</sequence>
<dbReference type="InterPro" id="IPR013366">
    <property type="entry name" value="EutJ"/>
</dbReference>
<dbReference type="Gene3D" id="3.30.420.40">
    <property type="match status" value="2"/>
</dbReference>
<name>A0A5M6IHB9_9PROT</name>
<dbReference type="Pfam" id="PF11104">
    <property type="entry name" value="PilM_2"/>
    <property type="match status" value="1"/>
</dbReference>
<dbReference type="CDD" id="cd24047">
    <property type="entry name" value="ASKHA_NBD_EutJ"/>
    <property type="match status" value="1"/>
</dbReference>